<evidence type="ECO:0000256" key="2">
    <source>
        <dbReference type="SAM" id="Coils"/>
    </source>
</evidence>
<name>A0AAD5X2J9_9FUNG</name>
<organism evidence="4 5">
    <name type="scientific">Rhizophlyctis rosea</name>
    <dbReference type="NCBI Taxonomy" id="64517"/>
    <lineage>
        <taxon>Eukaryota</taxon>
        <taxon>Fungi</taxon>
        <taxon>Fungi incertae sedis</taxon>
        <taxon>Chytridiomycota</taxon>
        <taxon>Chytridiomycota incertae sedis</taxon>
        <taxon>Chytridiomycetes</taxon>
        <taxon>Rhizophlyctidales</taxon>
        <taxon>Rhizophlyctidaceae</taxon>
        <taxon>Rhizophlyctis</taxon>
    </lineage>
</organism>
<feature type="region of interest" description="Disordered" evidence="3">
    <location>
        <begin position="793"/>
        <end position="819"/>
    </location>
</feature>
<keyword evidence="1 2" id="KW-0175">Coiled coil</keyword>
<feature type="region of interest" description="Disordered" evidence="3">
    <location>
        <begin position="25"/>
        <end position="44"/>
    </location>
</feature>
<dbReference type="Proteomes" id="UP001212841">
    <property type="component" value="Unassembled WGS sequence"/>
</dbReference>
<feature type="coiled-coil region" evidence="2">
    <location>
        <begin position="819"/>
        <end position="874"/>
    </location>
</feature>
<feature type="region of interest" description="Disordered" evidence="3">
    <location>
        <begin position="670"/>
        <end position="758"/>
    </location>
</feature>
<evidence type="ECO:0000313" key="4">
    <source>
        <dbReference type="EMBL" id="KAJ3046857.1"/>
    </source>
</evidence>
<proteinExistence type="predicted"/>
<keyword evidence="5" id="KW-1185">Reference proteome</keyword>
<evidence type="ECO:0000256" key="1">
    <source>
        <dbReference type="ARBA" id="ARBA00023054"/>
    </source>
</evidence>
<feature type="compositionally biased region" description="Basic and acidic residues" evidence="3">
    <location>
        <begin position="744"/>
        <end position="754"/>
    </location>
</feature>
<protein>
    <submittedName>
        <fullName evidence="4">Uncharacterized protein</fullName>
    </submittedName>
</protein>
<feature type="compositionally biased region" description="Basic and acidic residues" evidence="3">
    <location>
        <begin position="608"/>
        <end position="618"/>
    </location>
</feature>
<feature type="compositionally biased region" description="Gly residues" evidence="3">
    <location>
        <begin position="28"/>
        <end position="40"/>
    </location>
</feature>
<dbReference type="EMBL" id="JADGJD010001078">
    <property type="protein sequence ID" value="KAJ3046857.1"/>
    <property type="molecule type" value="Genomic_DNA"/>
</dbReference>
<evidence type="ECO:0000256" key="3">
    <source>
        <dbReference type="SAM" id="MobiDB-lite"/>
    </source>
</evidence>
<comment type="caution">
    <text evidence="4">The sequence shown here is derived from an EMBL/GenBank/DDBJ whole genome shotgun (WGS) entry which is preliminary data.</text>
</comment>
<feature type="compositionally biased region" description="Basic and acidic residues" evidence="3">
    <location>
        <begin position="715"/>
        <end position="734"/>
    </location>
</feature>
<feature type="coiled-coil region" evidence="2">
    <location>
        <begin position="236"/>
        <end position="319"/>
    </location>
</feature>
<feature type="region of interest" description="Disordered" evidence="3">
    <location>
        <begin position="406"/>
        <end position="438"/>
    </location>
</feature>
<feature type="region of interest" description="Disordered" evidence="3">
    <location>
        <begin position="608"/>
        <end position="628"/>
    </location>
</feature>
<feature type="region of interest" description="Disordered" evidence="3">
    <location>
        <begin position="466"/>
        <end position="488"/>
    </location>
</feature>
<dbReference type="GO" id="GO:0005856">
    <property type="term" value="C:cytoskeleton"/>
    <property type="evidence" value="ECO:0007669"/>
    <property type="project" value="TreeGrafter"/>
</dbReference>
<gene>
    <name evidence="4" type="ORF">HK097_000452</name>
</gene>
<dbReference type="PANTHER" id="PTHR32083">
    <property type="entry name" value="CILIA AND FLAGELLA-ASSOCIATED PROTEIN 58-RELATED"/>
    <property type="match status" value="1"/>
</dbReference>
<dbReference type="AlphaFoldDB" id="A0AAD5X2J9"/>
<evidence type="ECO:0000313" key="5">
    <source>
        <dbReference type="Proteomes" id="UP001212841"/>
    </source>
</evidence>
<dbReference type="Gene3D" id="1.10.287.1490">
    <property type="match status" value="1"/>
</dbReference>
<sequence length="877" mass="99273">MKNKIIYDLKVKGDWLNAEVVASKRENGNGGREGSVGVSGTGSDESAVGAVVEGDFSENVKEFLDKNGEMEDVKVKLFQTLLHFKKELGKAQQAVDQGQIHLRETDQKRANLSSEVSHLQSLLHNSAPGTRTSTTSIDIALSHQRTQDLEHQLKSAQSDMATLQSKVALWSRASKRNQEARIAAEACQKHAESEVSRVKSELRDCLAREEDLKRRFSEVEGRVREFEAIQGQMGSIEENARNVVELKNRLREVEQDLVNRDANLRAHELALESARKRVKEFEETIREASGIMEELEKENRVLRDDVRAKESRCTEYEKRIGVLQSEFKELVKVQSLNAEELDTLRSQTSTMVAREEYDVIRREREEVGRQLDEGKRDWERQRLEGEVRRLEGIVVVLEEARERLGREVEDARKSPVGGEMEGSRDVVVSEDPAEDQTARIQSLETELATTKQSLLKAHQELDRLISETSSSTPQQQTQPPASSTSEQDLKTLQKTYESQIHTLTLSRLEAITTAEEVTQQFEEVVMELATLKSRLADSELQTPRAVSEDSDRLHLLLNQKDERLSSLESQTAALQSELQAREEVVKELKEQVSANQEMINALVERLESKEEERMRRDVSSPPPESAGTEYNATLELDLAEARAMIATLTVRLDDAKGELDEKRRRVAELERDGMDAGGTLDRGRGRARALSSAGLDEYPPVPAEVQQQSRIPTLNRDKSTTRSTTLERGRDKSTTRGNGTLEPPGRDRTLERGQARQQQDYLAVQTRVSELEVVNANLLEQVRKLTDRLALKGDSISTPTTPPDGEKKDAEEGEREEEVDWLRKEVREMRERCEGLEREVEGERAGKREKEVEVEELKGVVESMREKVRKIVKKPVV</sequence>
<reference evidence="4" key="1">
    <citation type="submission" date="2020-05" db="EMBL/GenBank/DDBJ databases">
        <title>Phylogenomic resolution of chytrid fungi.</title>
        <authorList>
            <person name="Stajich J.E."/>
            <person name="Amses K."/>
            <person name="Simmons R."/>
            <person name="Seto K."/>
            <person name="Myers J."/>
            <person name="Bonds A."/>
            <person name="Quandt C.A."/>
            <person name="Barry K."/>
            <person name="Liu P."/>
            <person name="Grigoriev I."/>
            <person name="Longcore J.E."/>
            <person name="James T.Y."/>
        </authorList>
    </citation>
    <scope>NUCLEOTIDE SEQUENCE</scope>
    <source>
        <strain evidence="4">JEL0318</strain>
    </source>
</reference>
<accession>A0AAD5X2J9</accession>
<feature type="compositionally biased region" description="Low complexity" evidence="3">
    <location>
        <begin position="466"/>
        <end position="486"/>
    </location>
</feature>
<dbReference type="PANTHER" id="PTHR32083:SF0">
    <property type="entry name" value="CILIA AND FLAGELLA-ASSOCIATED PROTEIN 58"/>
    <property type="match status" value="1"/>
</dbReference>